<accession>A0A367GPE3</accession>
<evidence type="ECO:0000313" key="16">
    <source>
        <dbReference type="Proteomes" id="UP000253209"/>
    </source>
</evidence>
<keyword evidence="5" id="KW-0732">Signal</keyword>
<evidence type="ECO:0000256" key="5">
    <source>
        <dbReference type="ARBA" id="ARBA00022729"/>
    </source>
</evidence>
<evidence type="ECO:0000256" key="12">
    <source>
        <dbReference type="SAM" id="Phobius"/>
    </source>
</evidence>
<feature type="transmembrane region" description="Helical" evidence="12">
    <location>
        <begin position="7"/>
        <end position="29"/>
    </location>
</feature>
<keyword evidence="16" id="KW-1185">Reference proteome</keyword>
<evidence type="ECO:0000256" key="6">
    <source>
        <dbReference type="ARBA" id="ARBA00023077"/>
    </source>
</evidence>
<dbReference type="SUPFAM" id="SSF56935">
    <property type="entry name" value="Porins"/>
    <property type="match status" value="1"/>
</dbReference>
<dbReference type="InterPro" id="IPR037066">
    <property type="entry name" value="Plug_dom_sf"/>
</dbReference>
<comment type="subcellular location">
    <subcellularLocation>
        <location evidence="1 10">Cell outer membrane</location>
        <topology evidence="1 10">Multi-pass membrane protein</topology>
    </subcellularLocation>
</comment>
<keyword evidence="7 10" id="KW-0472">Membrane</keyword>
<dbReference type="Gene3D" id="2.40.170.20">
    <property type="entry name" value="TonB-dependent receptor, beta-barrel domain"/>
    <property type="match status" value="1"/>
</dbReference>
<dbReference type="AlphaFoldDB" id="A0A367GPE3"/>
<dbReference type="Gene3D" id="2.170.130.10">
    <property type="entry name" value="TonB-dependent receptor, plug domain"/>
    <property type="match status" value="1"/>
</dbReference>
<dbReference type="PROSITE" id="PS52016">
    <property type="entry name" value="TONB_DEPENDENT_REC_3"/>
    <property type="match status" value="1"/>
</dbReference>
<dbReference type="InterPro" id="IPR039426">
    <property type="entry name" value="TonB-dep_rcpt-like"/>
</dbReference>
<evidence type="ECO:0000256" key="10">
    <source>
        <dbReference type="PROSITE-ProRule" id="PRU01360"/>
    </source>
</evidence>
<dbReference type="PANTHER" id="PTHR30069:SF29">
    <property type="entry name" value="HEMOGLOBIN AND HEMOGLOBIN-HAPTOGLOBIN-BINDING PROTEIN 1-RELATED"/>
    <property type="match status" value="1"/>
</dbReference>
<organism evidence="15 16">
    <name type="scientific">Mucilaginibacter hurinus</name>
    <dbReference type="NCBI Taxonomy" id="2201324"/>
    <lineage>
        <taxon>Bacteria</taxon>
        <taxon>Pseudomonadati</taxon>
        <taxon>Bacteroidota</taxon>
        <taxon>Sphingobacteriia</taxon>
        <taxon>Sphingobacteriales</taxon>
        <taxon>Sphingobacteriaceae</taxon>
        <taxon>Mucilaginibacter</taxon>
    </lineage>
</organism>
<dbReference type="GO" id="GO:0044718">
    <property type="term" value="P:siderophore transmembrane transport"/>
    <property type="evidence" value="ECO:0007669"/>
    <property type="project" value="TreeGrafter"/>
</dbReference>
<keyword evidence="3 10" id="KW-1134">Transmembrane beta strand</keyword>
<dbReference type="InterPro" id="IPR000531">
    <property type="entry name" value="Beta-barrel_TonB"/>
</dbReference>
<evidence type="ECO:0000259" key="14">
    <source>
        <dbReference type="Pfam" id="PF07715"/>
    </source>
</evidence>
<evidence type="ECO:0000256" key="9">
    <source>
        <dbReference type="ARBA" id="ARBA00023237"/>
    </source>
</evidence>
<keyword evidence="4 10" id="KW-0812">Transmembrane</keyword>
<evidence type="ECO:0000259" key="13">
    <source>
        <dbReference type="Pfam" id="PF00593"/>
    </source>
</evidence>
<gene>
    <name evidence="15" type="ORF">DJ568_10765</name>
</gene>
<dbReference type="Pfam" id="PF07715">
    <property type="entry name" value="Plug"/>
    <property type="match status" value="1"/>
</dbReference>
<dbReference type="PANTHER" id="PTHR30069">
    <property type="entry name" value="TONB-DEPENDENT OUTER MEMBRANE RECEPTOR"/>
    <property type="match status" value="1"/>
</dbReference>
<comment type="caution">
    <text evidence="15">The sequence shown here is derived from an EMBL/GenBank/DDBJ whole genome shotgun (WGS) entry which is preliminary data.</text>
</comment>
<keyword evidence="6 11" id="KW-0798">TonB box</keyword>
<comment type="similarity">
    <text evidence="10 11">Belongs to the TonB-dependent receptor family.</text>
</comment>
<name>A0A367GPE3_9SPHI</name>
<proteinExistence type="inferred from homology"/>
<keyword evidence="9 10" id="KW-0998">Cell outer membrane</keyword>
<protein>
    <submittedName>
        <fullName evidence="15">TonB-dependent receptor</fullName>
    </submittedName>
</protein>
<keyword evidence="8 15" id="KW-0675">Receptor</keyword>
<dbReference type="Proteomes" id="UP000253209">
    <property type="component" value="Unassembled WGS sequence"/>
</dbReference>
<evidence type="ECO:0000313" key="15">
    <source>
        <dbReference type="EMBL" id="RCH54948.1"/>
    </source>
</evidence>
<dbReference type="InterPro" id="IPR012910">
    <property type="entry name" value="Plug_dom"/>
</dbReference>
<dbReference type="Pfam" id="PF00593">
    <property type="entry name" value="TonB_dep_Rec_b-barrel"/>
    <property type="match status" value="1"/>
</dbReference>
<evidence type="ECO:0000256" key="8">
    <source>
        <dbReference type="ARBA" id="ARBA00023170"/>
    </source>
</evidence>
<dbReference type="InterPro" id="IPR036942">
    <property type="entry name" value="Beta-barrel_TonB_sf"/>
</dbReference>
<keyword evidence="2 10" id="KW-0813">Transport</keyword>
<keyword evidence="12" id="KW-1133">Transmembrane helix</keyword>
<evidence type="ECO:0000256" key="2">
    <source>
        <dbReference type="ARBA" id="ARBA00022448"/>
    </source>
</evidence>
<feature type="domain" description="TonB-dependent receptor-like beta-barrel" evidence="13">
    <location>
        <begin position="197"/>
        <end position="661"/>
    </location>
</feature>
<dbReference type="GO" id="GO:0009279">
    <property type="term" value="C:cell outer membrane"/>
    <property type="evidence" value="ECO:0007669"/>
    <property type="project" value="UniProtKB-SubCell"/>
</dbReference>
<dbReference type="RefSeq" id="WP_114005274.1">
    <property type="nucleotide sequence ID" value="NZ_QGDC01000005.1"/>
</dbReference>
<reference evidence="15 16" key="1">
    <citation type="submission" date="2018-05" db="EMBL/GenBank/DDBJ databases">
        <title>Mucilaginibacter hurinus sp. nov., isolated from briquette warehouse soil.</title>
        <authorList>
            <person name="Choi L."/>
        </authorList>
    </citation>
    <scope>NUCLEOTIDE SEQUENCE [LARGE SCALE GENOMIC DNA]</scope>
    <source>
        <strain evidence="15 16">ZR32</strain>
    </source>
</reference>
<feature type="domain" description="TonB-dependent receptor plug" evidence="14">
    <location>
        <begin position="62"/>
        <end position="170"/>
    </location>
</feature>
<dbReference type="OrthoDB" id="9782587at2"/>
<sequence>MALTAPVLSVCLFVRKIGLTAIIVLYAIVNASAQDNNEMLADTTRGLLNEVTIKGYLSEQPVLNTPSSVSVINSSQLALQPSTSFVAALNTVPGIRAEERSPGSYRLSIRGSLLRSPFGIRNIKVYYDELPFTDAGGNTYLNAIDVNSINNIEVLKGPDGSLFGANSGGVVILNPYAGADNSYVAAGVNAGSYGLFHQKSAVQQQWHNNTLTIKQAYQSYGGYRQNSYMYRHFINVANRFTYGKNELKALGYYSDLNYQTPGGLTLTQMEADPRSARPQAIAQRIGIRQKMLYGGLVNNWHISRRLKNVAAVYGSRVDFVNPFITNYEERDENTYGLRTYFEWTAVPRPNFDWQVNAGVEWQQTNALISNYDNNAGIKGDAQAIDWVNSNQHFIFTRYVATFYKRLHIEASLSLNYFSYRFKNAFPLAQKAFDTRDFKPQLMPRLAMSYKLTNNFVWRATVSRGYSTPTIAEVRTNNNMVNTALNAELGWNYETGFRLRNSDESTFLDFSVFYYRLQSAIVRRLQDETEYYINSGSIKQPGAEVYFSSWLYRQGAGLFKAVQFNTAYTLSRYTFENYTAGATDYSGNKLTGVPGHVLVSSVQVLLPLGFAVFIQHNFTDRIPLNDANTYYASKYHLLQARATWRQLIGKARLEIYAGADNLLNQRYSLGNDLNAFGNRYYNPAALRNYNVGINVVL</sequence>
<dbReference type="GO" id="GO:0015344">
    <property type="term" value="F:siderophore uptake transmembrane transporter activity"/>
    <property type="evidence" value="ECO:0007669"/>
    <property type="project" value="TreeGrafter"/>
</dbReference>
<evidence type="ECO:0000256" key="1">
    <source>
        <dbReference type="ARBA" id="ARBA00004571"/>
    </source>
</evidence>
<evidence type="ECO:0000256" key="11">
    <source>
        <dbReference type="RuleBase" id="RU003357"/>
    </source>
</evidence>
<evidence type="ECO:0000256" key="3">
    <source>
        <dbReference type="ARBA" id="ARBA00022452"/>
    </source>
</evidence>
<dbReference type="EMBL" id="QGDC01000005">
    <property type="protein sequence ID" value="RCH54948.1"/>
    <property type="molecule type" value="Genomic_DNA"/>
</dbReference>
<evidence type="ECO:0000256" key="4">
    <source>
        <dbReference type="ARBA" id="ARBA00022692"/>
    </source>
</evidence>
<evidence type="ECO:0000256" key="7">
    <source>
        <dbReference type="ARBA" id="ARBA00023136"/>
    </source>
</evidence>